<keyword evidence="2" id="KW-1185">Reference proteome</keyword>
<evidence type="ECO:0000313" key="2">
    <source>
        <dbReference type="Proteomes" id="UP001234297"/>
    </source>
</evidence>
<dbReference type="Proteomes" id="UP001234297">
    <property type="component" value="Chromosome 10"/>
</dbReference>
<sequence>MASLKPLSSHKKIDRSHSEVKTKPKSSILGQLRTVSAPTTEKALSGRIPFTYCFAKKPAFGFENIIDLALVA</sequence>
<accession>A0ACC2KKK1</accession>
<comment type="caution">
    <text evidence="1">The sequence shown here is derived from an EMBL/GenBank/DDBJ whole genome shotgun (WGS) entry which is preliminary data.</text>
</comment>
<dbReference type="EMBL" id="CM056818">
    <property type="protein sequence ID" value="KAJ8621680.1"/>
    <property type="molecule type" value="Genomic_DNA"/>
</dbReference>
<gene>
    <name evidence="1" type="ORF">MRB53_030209</name>
</gene>
<organism evidence="1 2">
    <name type="scientific">Persea americana</name>
    <name type="common">Avocado</name>
    <dbReference type="NCBI Taxonomy" id="3435"/>
    <lineage>
        <taxon>Eukaryota</taxon>
        <taxon>Viridiplantae</taxon>
        <taxon>Streptophyta</taxon>
        <taxon>Embryophyta</taxon>
        <taxon>Tracheophyta</taxon>
        <taxon>Spermatophyta</taxon>
        <taxon>Magnoliopsida</taxon>
        <taxon>Magnoliidae</taxon>
        <taxon>Laurales</taxon>
        <taxon>Lauraceae</taxon>
        <taxon>Persea</taxon>
    </lineage>
</organism>
<evidence type="ECO:0000313" key="1">
    <source>
        <dbReference type="EMBL" id="KAJ8621680.1"/>
    </source>
</evidence>
<name>A0ACC2KKK1_PERAE</name>
<protein>
    <submittedName>
        <fullName evidence="1">Uncharacterized protein</fullName>
    </submittedName>
</protein>
<reference evidence="1 2" key="1">
    <citation type="journal article" date="2022" name="Hortic Res">
        <title>A haplotype resolved chromosomal level avocado genome allows analysis of novel avocado genes.</title>
        <authorList>
            <person name="Nath O."/>
            <person name="Fletcher S.J."/>
            <person name="Hayward A."/>
            <person name="Shaw L.M."/>
            <person name="Masouleh A.K."/>
            <person name="Furtado A."/>
            <person name="Henry R.J."/>
            <person name="Mitter N."/>
        </authorList>
    </citation>
    <scope>NUCLEOTIDE SEQUENCE [LARGE SCALE GENOMIC DNA]</scope>
    <source>
        <strain evidence="2">cv. Hass</strain>
    </source>
</reference>
<proteinExistence type="predicted"/>